<gene>
    <name evidence="5" type="ORF">FHX34_1011312</name>
</gene>
<evidence type="ECO:0000259" key="4">
    <source>
        <dbReference type="Pfam" id="PF11611"/>
    </source>
</evidence>
<evidence type="ECO:0000256" key="1">
    <source>
        <dbReference type="ARBA" id="ARBA00022729"/>
    </source>
</evidence>
<feature type="transmembrane region" description="Helical" evidence="3">
    <location>
        <begin position="60"/>
        <end position="81"/>
    </location>
</feature>
<keyword evidence="3" id="KW-1133">Transmembrane helix</keyword>
<accession>A0A561WR61</accession>
<evidence type="ECO:0000313" key="6">
    <source>
        <dbReference type="Proteomes" id="UP000320239"/>
    </source>
</evidence>
<dbReference type="InterPro" id="IPR029050">
    <property type="entry name" value="Immunoprotect_excell_Ig-like"/>
</dbReference>
<keyword evidence="1" id="KW-0732">Signal</keyword>
<proteinExistence type="predicted"/>
<keyword evidence="3" id="KW-0472">Membrane</keyword>
<dbReference type="Gene3D" id="2.60.40.1240">
    <property type="match status" value="1"/>
</dbReference>
<evidence type="ECO:0000256" key="2">
    <source>
        <dbReference type="SAM" id="MobiDB-lite"/>
    </source>
</evidence>
<evidence type="ECO:0000313" key="5">
    <source>
        <dbReference type="EMBL" id="TWG26329.1"/>
    </source>
</evidence>
<protein>
    <submittedName>
        <fullName evidence="5">Uncharacterized protein DUF4352</fullName>
    </submittedName>
</protein>
<keyword evidence="3" id="KW-0812">Transmembrane</keyword>
<keyword evidence="6" id="KW-1185">Reference proteome</keyword>
<reference evidence="5 6" key="1">
    <citation type="submission" date="2019-06" db="EMBL/GenBank/DDBJ databases">
        <title>Sequencing the genomes of 1000 actinobacteria strains.</title>
        <authorList>
            <person name="Klenk H.-P."/>
        </authorList>
    </citation>
    <scope>NUCLEOTIDE SEQUENCE [LARGE SCALE GENOMIC DNA]</scope>
    <source>
        <strain evidence="5 6">DSM 43866</strain>
    </source>
</reference>
<name>A0A561WR61_ACTTI</name>
<comment type="caution">
    <text evidence="5">The sequence shown here is derived from an EMBL/GenBank/DDBJ whole genome shotgun (WGS) entry which is preliminary data.</text>
</comment>
<feature type="domain" description="DUF4352" evidence="4">
    <location>
        <begin position="107"/>
        <end position="217"/>
    </location>
</feature>
<dbReference type="Pfam" id="PF11611">
    <property type="entry name" value="DUF4352"/>
    <property type="match status" value="1"/>
</dbReference>
<dbReference type="InterPro" id="IPR029051">
    <property type="entry name" value="DUF4352"/>
</dbReference>
<sequence>MRGRGEPSMDGQRVRSPGAPRIRSLGDTVTYTPHRSATIAAIDPDDDGADEWTLRWRARIWVGGGLLAVASLIVFGIWAVATADRPAGGPAVIRGLPAADPAEVAPGGFSVRVNRVRCGVSAVGPDGLEQRAHGQFCLLDVRVTNNGVEPELFDSSAQRVYDSNGAAYAVADEAAVFLNDDNPTLLGTIRPGASVNGVLPFDVPKDAQLSEVSMHGSMSTPGIRMSLPAAE</sequence>
<dbReference type="AlphaFoldDB" id="A0A561WR61"/>
<dbReference type="Proteomes" id="UP000320239">
    <property type="component" value="Unassembled WGS sequence"/>
</dbReference>
<dbReference type="EMBL" id="VIWY01000001">
    <property type="protein sequence ID" value="TWG26329.1"/>
    <property type="molecule type" value="Genomic_DNA"/>
</dbReference>
<evidence type="ECO:0000256" key="3">
    <source>
        <dbReference type="SAM" id="Phobius"/>
    </source>
</evidence>
<feature type="region of interest" description="Disordered" evidence="2">
    <location>
        <begin position="1"/>
        <end position="27"/>
    </location>
</feature>
<organism evidence="5 6">
    <name type="scientific">Actinoplanes teichomyceticus</name>
    <dbReference type="NCBI Taxonomy" id="1867"/>
    <lineage>
        <taxon>Bacteria</taxon>
        <taxon>Bacillati</taxon>
        <taxon>Actinomycetota</taxon>
        <taxon>Actinomycetes</taxon>
        <taxon>Micromonosporales</taxon>
        <taxon>Micromonosporaceae</taxon>
        <taxon>Actinoplanes</taxon>
    </lineage>
</organism>